<accession>W2LAL7</accession>
<dbReference type="Proteomes" id="UP000054423">
    <property type="component" value="Unassembled WGS sequence"/>
</dbReference>
<protein>
    <recommendedName>
        <fullName evidence="1">Tc1-like transposase DDE domain-containing protein</fullName>
    </recommendedName>
</protein>
<evidence type="ECO:0000313" key="2">
    <source>
        <dbReference type="EMBL" id="ETL93675.1"/>
    </source>
</evidence>
<organism evidence="2">
    <name type="scientific">Phytophthora nicotianae</name>
    <name type="common">Potato buckeye rot agent</name>
    <name type="synonym">Phytophthora parasitica</name>
    <dbReference type="NCBI Taxonomy" id="4792"/>
    <lineage>
        <taxon>Eukaryota</taxon>
        <taxon>Sar</taxon>
        <taxon>Stramenopiles</taxon>
        <taxon>Oomycota</taxon>
        <taxon>Peronosporomycetes</taxon>
        <taxon>Peronosporales</taxon>
        <taxon>Peronosporaceae</taxon>
        <taxon>Phytophthora</taxon>
    </lineage>
</organism>
<dbReference type="VEuPathDB" id="FungiDB:PPTG_11887"/>
<dbReference type="Pfam" id="PF13358">
    <property type="entry name" value="DDE_3"/>
    <property type="match status" value="1"/>
</dbReference>
<proteinExistence type="predicted"/>
<dbReference type="OrthoDB" id="114395at2759"/>
<sequence>MVFEDFGATLPETTISRHLVNMLYTAKYVRKGIANLCYVVNDKCLTQAEEEGVCGNCIRHHDEGNMIVYFDETNYNQNTKRTRGRAKNGKREVEKLPRSKGTKLQIQCALSSSFGHKNATNAAFVEELYKMMKESDVYNEEYAHIKVIVVFGNAPAHSRIETLVPDCDDLVLLRLGLYSPMCNPIENCFSSMKAIIKQYLALMRDEMNGPLLISKGQPISKTETRMRPLERAAHVSMVEITQRMLHRMELHVSQFVNAAVRTGGMEYGA</sequence>
<name>W2LAL7_PHYNI</name>
<reference evidence="2" key="1">
    <citation type="submission" date="2013-11" db="EMBL/GenBank/DDBJ databases">
        <title>The Genome Sequence of Phytophthora parasitica CHvinca01.</title>
        <authorList>
            <consortium name="The Broad Institute Genomics Platform"/>
            <person name="Russ C."/>
            <person name="Tyler B."/>
            <person name="Panabieres F."/>
            <person name="Shan W."/>
            <person name="Tripathy S."/>
            <person name="Grunwald N."/>
            <person name="Machado M."/>
            <person name="Johnson C.S."/>
            <person name="Arredondo F."/>
            <person name="Hong C."/>
            <person name="Coffey M."/>
            <person name="Young S.K."/>
            <person name="Zeng Q."/>
            <person name="Gargeya S."/>
            <person name="Fitzgerald M."/>
            <person name="Abouelleil A."/>
            <person name="Alvarado L."/>
            <person name="Chapman S.B."/>
            <person name="Gainer-Dewar J."/>
            <person name="Goldberg J."/>
            <person name="Griggs A."/>
            <person name="Gujja S."/>
            <person name="Hansen M."/>
            <person name="Howarth C."/>
            <person name="Imamovic A."/>
            <person name="Ireland A."/>
            <person name="Larimer J."/>
            <person name="McCowan C."/>
            <person name="Murphy C."/>
            <person name="Pearson M."/>
            <person name="Poon T.W."/>
            <person name="Priest M."/>
            <person name="Roberts A."/>
            <person name="Saif S."/>
            <person name="Shea T."/>
            <person name="Sykes S."/>
            <person name="Wortman J."/>
            <person name="Nusbaum C."/>
            <person name="Birren B."/>
        </authorList>
    </citation>
    <scope>NUCLEOTIDE SEQUENCE [LARGE SCALE GENOMIC DNA]</scope>
    <source>
        <strain evidence="2">CHvinca01</strain>
    </source>
</reference>
<dbReference type="EMBL" id="KI679541">
    <property type="protein sequence ID" value="ETL93675.1"/>
    <property type="molecule type" value="Genomic_DNA"/>
</dbReference>
<dbReference type="GO" id="GO:0003676">
    <property type="term" value="F:nucleic acid binding"/>
    <property type="evidence" value="ECO:0007669"/>
    <property type="project" value="InterPro"/>
</dbReference>
<dbReference type="Gene3D" id="3.30.420.10">
    <property type="entry name" value="Ribonuclease H-like superfamily/Ribonuclease H"/>
    <property type="match status" value="1"/>
</dbReference>
<evidence type="ECO:0000259" key="1">
    <source>
        <dbReference type="Pfam" id="PF13358"/>
    </source>
</evidence>
<gene>
    <name evidence="2" type="ORF">L917_08207</name>
</gene>
<feature type="domain" description="Tc1-like transposase DDE" evidence="1">
    <location>
        <begin position="67"/>
        <end position="198"/>
    </location>
</feature>
<dbReference type="InterPro" id="IPR036397">
    <property type="entry name" value="RNaseH_sf"/>
</dbReference>
<dbReference type="InterPro" id="IPR038717">
    <property type="entry name" value="Tc1-like_DDE_dom"/>
</dbReference>
<dbReference type="AlphaFoldDB" id="W2LAL7"/>